<feature type="transmembrane region" description="Helical" evidence="2">
    <location>
        <begin position="498"/>
        <end position="519"/>
    </location>
</feature>
<feature type="transmembrane region" description="Helical" evidence="2">
    <location>
        <begin position="539"/>
        <end position="560"/>
    </location>
</feature>
<proteinExistence type="predicted"/>
<feature type="transmembrane region" description="Helical" evidence="2">
    <location>
        <begin position="617"/>
        <end position="636"/>
    </location>
</feature>
<dbReference type="InterPro" id="IPR006311">
    <property type="entry name" value="TAT_signal"/>
</dbReference>
<evidence type="ECO:0000313" key="4">
    <source>
        <dbReference type="EMBL" id="MFC4563558.1"/>
    </source>
</evidence>
<gene>
    <name evidence="4" type="ORF">ACFO4E_16955</name>
</gene>
<feature type="signal peptide" evidence="3">
    <location>
        <begin position="1"/>
        <end position="35"/>
    </location>
</feature>
<keyword evidence="2" id="KW-0472">Membrane</keyword>
<evidence type="ECO:0000256" key="1">
    <source>
        <dbReference type="SAM" id="MobiDB-lite"/>
    </source>
</evidence>
<dbReference type="Proteomes" id="UP001595923">
    <property type="component" value="Unassembled WGS sequence"/>
</dbReference>
<feature type="chain" id="PRO_5046871177" evidence="3">
    <location>
        <begin position="36"/>
        <end position="793"/>
    </location>
</feature>
<feature type="transmembrane region" description="Helical" evidence="2">
    <location>
        <begin position="678"/>
        <end position="695"/>
    </location>
</feature>
<feature type="compositionally biased region" description="Low complexity" evidence="1">
    <location>
        <begin position="763"/>
        <end position="782"/>
    </location>
</feature>
<keyword evidence="2" id="KW-0812">Transmembrane</keyword>
<dbReference type="RefSeq" id="WP_378575971.1">
    <property type="nucleotide sequence ID" value="NZ_JBHSFQ010000016.1"/>
</dbReference>
<feature type="transmembrane region" description="Helical" evidence="2">
    <location>
        <begin position="395"/>
        <end position="418"/>
    </location>
</feature>
<feature type="transmembrane region" description="Helical" evidence="2">
    <location>
        <begin position="567"/>
        <end position="586"/>
    </location>
</feature>
<keyword evidence="5" id="KW-1185">Reference proteome</keyword>
<protein>
    <submittedName>
        <fullName evidence="4">Uncharacterized protein</fullName>
    </submittedName>
</protein>
<evidence type="ECO:0000256" key="3">
    <source>
        <dbReference type="SAM" id="SignalP"/>
    </source>
</evidence>
<comment type="caution">
    <text evidence="4">The sequence shown here is derived from an EMBL/GenBank/DDBJ whole genome shotgun (WGS) entry which is preliminary data.</text>
</comment>
<feature type="transmembrane region" description="Helical" evidence="2">
    <location>
        <begin position="739"/>
        <end position="760"/>
    </location>
</feature>
<feature type="region of interest" description="Disordered" evidence="1">
    <location>
        <begin position="227"/>
        <end position="268"/>
    </location>
</feature>
<feature type="transmembrane region" description="Helical" evidence="2">
    <location>
        <begin position="592"/>
        <end position="610"/>
    </location>
</feature>
<name>A0ABV9E0J2_9ACTN</name>
<sequence length="793" mass="80948">MALRGLPLCALARRALAGGAAVAAALALTAAPAAASPAASAAASPASPGAPAPQRPDGPVVLVGVPGLLWEEMGPRITPNLWGLAEHSAIGDMSIRTVTSRTCPVDGWLTVSAGERASSERQRHSICELPVPPEPDGDSGAVVGDYGDHVADNAASSYAARVGLLGQAVRDAGGSTLAVGPGAALAAADAEGRVDRYLPGVEELERADLDGSWLAVVDLDDLADLYLDPPEDPDAEPAVPDDRPSGDDVDGAPPPDPAAEPEPDPVQDDDRLAALSAIDAQAGRLLDVLPEGSPVLVAGVSVDAGASKLTAALMHGPGPGGTDYDGGFLTSESTRREGLVTLTDTTTTLLHAMALPTQPGMVGRAWLEEPGPPDTRAAVDRLADFTTAAQVVQSLMAGFFSLLVAIQLLIYAAAAYALHRYGARDRAKRAAVLTMTRTVALGGAAFPVSSYLANLIPWWSSPVPQIALPACVLLTDVLVVAVAVAGPWRRDILGPMTVVAGVTTAVLFIDTCTGANLQMNSPTGYTAIVGGRFYGLGNIASATFATGMLMAVAGVAHALLRRGLRAWALAVPPVVGAATLFVVGWPGLGTDFGGVLALVPGLTVTVLMIAGRRVTAGWMAGVAVLAVLIIGALSYLDYLRPPSERSHFGLFADQIADGAAWTVLDRKLEAMLGSLGNWQLTLLSACALLFLFVVLNKPTDWKVGALQRAYEYAPTLRAGLTGSLVSALAGFAVNDSGIAIPALALTVAVPLALSACAWALQQDGPGSPAAAPAPPADAGAPAVSRRTPPGSRR</sequence>
<feature type="region of interest" description="Disordered" evidence="1">
    <location>
        <begin position="763"/>
        <end position="793"/>
    </location>
</feature>
<keyword evidence="2" id="KW-1133">Transmembrane helix</keyword>
<accession>A0ABV9E0J2</accession>
<feature type="transmembrane region" description="Helical" evidence="2">
    <location>
        <begin position="716"/>
        <end position="733"/>
    </location>
</feature>
<feature type="transmembrane region" description="Helical" evidence="2">
    <location>
        <begin position="466"/>
        <end position="486"/>
    </location>
</feature>
<evidence type="ECO:0000256" key="2">
    <source>
        <dbReference type="SAM" id="Phobius"/>
    </source>
</evidence>
<dbReference type="PROSITE" id="PS51318">
    <property type="entry name" value="TAT"/>
    <property type="match status" value="1"/>
</dbReference>
<feature type="transmembrane region" description="Helical" evidence="2">
    <location>
        <begin position="439"/>
        <end position="460"/>
    </location>
</feature>
<dbReference type="InterPro" id="IPR017850">
    <property type="entry name" value="Alkaline_phosphatase_core_sf"/>
</dbReference>
<organism evidence="4 5">
    <name type="scientific">Nocardiopsis mangrovi</name>
    <dbReference type="NCBI Taxonomy" id="1179818"/>
    <lineage>
        <taxon>Bacteria</taxon>
        <taxon>Bacillati</taxon>
        <taxon>Actinomycetota</taxon>
        <taxon>Actinomycetes</taxon>
        <taxon>Streptosporangiales</taxon>
        <taxon>Nocardiopsidaceae</taxon>
        <taxon>Nocardiopsis</taxon>
    </lineage>
</organism>
<evidence type="ECO:0000313" key="5">
    <source>
        <dbReference type="Proteomes" id="UP001595923"/>
    </source>
</evidence>
<reference evidence="5" key="1">
    <citation type="journal article" date="2019" name="Int. J. Syst. Evol. Microbiol.">
        <title>The Global Catalogue of Microorganisms (GCM) 10K type strain sequencing project: providing services to taxonomists for standard genome sequencing and annotation.</title>
        <authorList>
            <consortium name="The Broad Institute Genomics Platform"/>
            <consortium name="The Broad Institute Genome Sequencing Center for Infectious Disease"/>
            <person name="Wu L."/>
            <person name="Ma J."/>
        </authorList>
    </citation>
    <scope>NUCLEOTIDE SEQUENCE [LARGE SCALE GENOMIC DNA]</scope>
    <source>
        <strain evidence="5">XZYJ18</strain>
    </source>
</reference>
<keyword evidence="3" id="KW-0732">Signal</keyword>
<dbReference type="EMBL" id="JBHSFQ010000016">
    <property type="protein sequence ID" value="MFC4563558.1"/>
    <property type="molecule type" value="Genomic_DNA"/>
</dbReference>
<dbReference type="SUPFAM" id="SSF53649">
    <property type="entry name" value="Alkaline phosphatase-like"/>
    <property type="match status" value="1"/>
</dbReference>